<name>A0AAD9B565_DISEL</name>
<dbReference type="Proteomes" id="UP001228049">
    <property type="component" value="Unassembled WGS sequence"/>
</dbReference>
<comment type="caution">
    <text evidence="1">The sequence shown here is derived from an EMBL/GenBank/DDBJ whole genome shotgun (WGS) entry which is preliminary data.</text>
</comment>
<organism evidence="1 2">
    <name type="scientific">Dissostichus eleginoides</name>
    <name type="common">Patagonian toothfish</name>
    <name type="synonym">Dissostichus amissus</name>
    <dbReference type="NCBI Taxonomy" id="100907"/>
    <lineage>
        <taxon>Eukaryota</taxon>
        <taxon>Metazoa</taxon>
        <taxon>Chordata</taxon>
        <taxon>Craniata</taxon>
        <taxon>Vertebrata</taxon>
        <taxon>Euteleostomi</taxon>
        <taxon>Actinopterygii</taxon>
        <taxon>Neopterygii</taxon>
        <taxon>Teleostei</taxon>
        <taxon>Neoteleostei</taxon>
        <taxon>Acanthomorphata</taxon>
        <taxon>Eupercaria</taxon>
        <taxon>Perciformes</taxon>
        <taxon>Notothenioidei</taxon>
        <taxon>Nototheniidae</taxon>
        <taxon>Dissostichus</taxon>
    </lineage>
</organism>
<proteinExistence type="predicted"/>
<evidence type="ECO:0000313" key="1">
    <source>
        <dbReference type="EMBL" id="KAK1875774.1"/>
    </source>
</evidence>
<dbReference type="AlphaFoldDB" id="A0AAD9B565"/>
<evidence type="ECO:0000313" key="2">
    <source>
        <dbReference type="Proteomes" id="UP001228049"/>
    </source>
</evidence>
<accession>A0AAD9B565</accession>
<reference evidence="1" key="1">
    <citation type="submission" date="2023-04" db="EMBL/GenBank/DDBJ databases">
        <title>Chromosome-level genome of Chaenocephalus aceratus.</title>
        <authorList>
            <person name="Park H."/>
        </authorList>
    </citation>
    <scope>NUCLEOTIDE SEQUENCE</scope>
    <source>
        <strain evidence="1">DE</strain>
        <tissue evidence="1">Muscle</tissue>
    </source>
</reference>
<keyword evidence="2" id="KW-1185">Reference proteome</keyword>
<sequence length="151" mass="16820">MWNITAPCGTSQLHVEHPSSSMWNITAAPCGTSQQLHVEHPSSSMWNIPAAPCGTSQQLHVEHPSSSMWNIPAAPCGTSQQLHVEHHTSSMWNITAAPSEREHVRAELVFKCLDSSDQKSNQFSLKKQILGPESETICETLRLIIHHRLRL</sequence>
<gene>
    <name evidence="1" type="ORF">KUDE01_015675</name>
</gene>
<protein>
    <submittedName>
        <fullName evidence="1">Cadherin-related family member 5</fullName>
    </submittedName>
</protein>
<dbReference type="EMBL" id="JASDAP010000079">
    <property type="protein sequence ID" value="KAK1875774.1"/>
    <property type="molecule type" value="Genomic_DNA"/>
</dbReference>